<evidence type="ECO:0000256" key="1">
    <source>
        <dbReference type="SAM" id="MobiDB-lite"/>
    </source>
</evidence>
<dbReference type="Proteomes" id="UP000014760">
    <property type="component" value="Unassembled WGS sequence"/>
</dbReference>
<dbReference type="OMA" id="PIVYREN"/>
<dbReference type="InterPro" id="IPR035897">
    <property type="entry name" value="Toll_tir_struct_dom_sf"/>
</dbReference>
<dbReference type="EnsemblMetazoa" id="CapteT225602">
    <property type="protein sequence ID" value="CapteP225602"/>
    <property type="gene ID" value="CapteG225602"/>
</dbReference>
<dbReference type="InterPro" id="IPR000157">
    <property type="entry name" value="TIR_dom"/>
</dbReference>
<protein>
    <recommendedName>
        <fullName evidence="2">TIR domain-containing protein</fullName>
    </recommendedName>
</protein>
<name>R7UCG9_CAPTE</name>
<evidence type="ECO:0000259" key="2">
    <source>
        <dbReference type="Pfam" id="PF13676"/>
    </source>
</evidence>
<dbReference type="OrthoDB" id="2148946at2759"/>
<dbReference type="InterPro" id="IPR016024">
    <property type="entry name" value="ARM-type_fold"/>
</dbReference>
<reference evidence="5" key="1">
    <citation type="submission" date="2012-12" db="EMBL/GenBank/DDBJ databases">
        <authorList>
            <person name="Hellsten U."/>
            <person name="Grimwood J."/>
            <person name="Chapman J.A."/>
            <person name="Shapiro H."/>
            <person name="Aerts A."/>
            <person name="Otillar R.P."/>
            <person name="Terry A.Y."/>
            <person name="Boore J.L."/>
            <person name="Simakov O."/>
            <person name="Marletaz F."/>
            <person name="Cho S.-J."/>
            <person name="Edsinger-Gonzales E."/>
            <person name="Havlak P."/>
            <person name="Kuo D.-H."/>
            <person name="Larsson T."/>
            <person name="Lv J."/>
            <person name="Arendt D."/>
            <person name="Savage R."/>
            <person name="Osoegawa K."/>
            <person name="de Jong P."/>
            <person name="Lindberg D.R."/>
            <person name="Seaver E.C."/>
            <person name="Weisblat D.A."/>
            <person name="Putnam N.H."/>
            <person name="Grigoriev I.V."/>
            <person name="Rokhsar D.S."/>
        </authorList>
    </citation>
    <scope>NUCLEOTIDE SEQUENCE</scope>
    <source>
        <strain evidence="5">I ESC-2004</strain>
    </source>
</reference>
<feature type="domain" description="TIR" evidence="2">
    <location>
        <begin position="424"/>
        <end position="534"/>
    </location>
</feature>
<evidence type="ECO:0000313" key="5">
    <source>
        <dbReference type="Proteomes" id="UP000014760"/>
    </source>
</evidence>
<dbReference type="InterPro" id="IPR011989">
    <property type="entry name" value="ARM-like"/>
</dbReference>
<keyword evidence="5" id="KW-1185">Reference proteome</keyword>
<dbReference type="EMBL" id="AMQN01008259">
    <property type="status" value="NOT_ANNOTATED_CDS"/>
    <property type="molecule type" value="Genomic_DNA"/>
</dbReference>
<dbReference type="HOGENOM" id="CLU_022047_0_0_1"/>
<feature type="region of interest" description="Disordered" evidence="1">
    <location>
        <begin position="1"/>
        <end position="60"/>
    </location>
</feature>
<reference evidence="3 5" key="2">
    <citation type="journal article" date="2013" name="Nature">
        <title>Insights into bilaterian evolution from three spiralian genomes.</title>
        <authorList>
            <person name="Simakov O."/>
            <person name="Marletaz F."/>
            <person name="Cho S.J."/>
            <person name="Edsinger-Gonzales E."/>
            <person name="Havlak P."/>
            <person name="Hellsten U."/>
            <person name="Kuo D.H."/>
            <person name="Larsson T."/>
            <person name="Lv J."/>
            <person name="Arendt D."/>
            <person name="Savage R."/>
            <person name="Osoegawa K."/>
            <person name="de Jong P."/>
            <person name="Grimwood J."/>
            <person name="Chapman J.A."/>
            <person name="Shapiro H."/>
            <person name="Aerts A."/>
            <person name="Otillar R.P."/>
            <person name="Terry A.Y."/>
            <person name="Boore J.L."/>
            <person name="Grigoriev I.V."/>
            <person name="Lindberg D.R."/>
            <person name="Seaver E.C."/>
            <person name="Weisblat D.A."/>
            <person name="Putnam N.H."/>
            <person name="Rokhsar D.S."/>
        </authorList>
    </citation>
    <scope>NUCLEOTIDE SEQUENCE</scope>
    <source>
        <strain evidence="3 5">I ESC-2004</strain>
    </source>
</reference>
<dbReference type="SUPFAM" id="SSF48371">
    <property type="entry name" value="ARM repeat"/>
    <property type="match status" value="1"/>
</dbReference>
<dbReference type="Gene3D" id="3.40.50.10140">
    <property type="entry name" value="Toll/interleukin-1 receptor homology (TIR) domain"/>
    <property type="match status" value="1"/>
</dbReference>
<dbReference type="EMBL" id="KB302616">
    <property type="protein sequence ID" value="ELU04075.1"/>
    <property type="molecule type" value="Genomic_DNA"/>
</dbReference>
<evidence type="ECO:0000313" key="3">
    <source>
        <dbReference type="EMBL" id="ELU04075.1"/>
    </source>
</evidence>
<sequence>MDHCNEADNEVNDDGLTVRHLRIEEWDAPTKSPGAFNRSQTSESGSGCDSPGPRKKQEKKHRAQLTFEEVNEQVGSRIQILLKREDFTQADARADLKFIQRQTRYSPDVGLNRRVADRIVKCGIGHVYLRVWQSVSSVEYLQKENFPAYKNLQTVLSIVWNCSDKSVGLCDALVRAGVIHLFLSELDSCKLKDSDLSDENKLYLVKAYLGILHNIIRLCSDSRKVFRASDAVEVLQGYVAARQGLVKTKAYLILSYLITEDENGVINATDDNIAFIISILKEALSSENHFSKTHAFWASEIACGMNHLAVNDLNKVRMGRLGAFPLYLQMLQSNSIEEQNLATAGLWILAFKDENKHLLKRLPGCLEVLQSLSINGPQESIRRAARGALWVIRSAPDRPEPVQAVLPDDEETWLKLVDTEAPHIMVSYHWSNQEMMISVKEALKAHGFKVWMDVDNMSGSTLEAMALAVERSSVILVCMSQGYKDSPSCRTEAEYIYRLRKDIVPLLLQTGYDPDGWLGMMVGTKLYFDFSSRDRIGGSIQRLVKELGNRGRLGVPQPDVVDAGRTSSPSVSCRLPAVAPASTVPSTISKLNSSFGGSTSSFLQESCSATSLHSYYGKMPMLASHWNKQDVQLWLENQRLKEALGESLSGLDGELLLQYRKMMDKAPQYFYHSLESFLHLDLTQILQFSKALEDLK</sequence>
<dbReference type="Pfam" id="PF13676">
    <property type="entry name" value="TIR_2"/>
    <property type="match status" value="1"/>
</dbReference>
<dbReference type="SUPFAM" id="SSF52200">
    <property type="entry name" value="Toll/Interleukin receptor TIR domain"/>
    <property type="match status" value="1"/>
</dbReference>
<dbReference type="Gene3D" id="1.25.10.10">
    <property type="entry name" value="Leucine-rich Repeat Variant"/>
    <property type="match status" value="1"/>
</dbReference>
<gene>
    <name evidence="3" type="ORF">CAPTEDRAFT_225602</name>
</gene>
<dbReference type="AlphaFoldDB" id="R7UCG9"/>
<dbReference type="GO" id="GO:0007165">
    <property type="term" value="P:signal transduction"/>
    <property type="evidence" value="ECO:0007669"/>
    <property type="project" value="InterPro"/>
</dbReference>
<organism evidence="3">
    <name type="scientific">Capitella teleta</name>
    <name type="common">Polychaete worm</name>
    <dbReference type="NCBI Taxonomy" id="283909"/>
    <lineage>
        <taxon>Eukaryota</taxon>
        <taxon>Metazoa</taxon>
        <taxon>Spiralia</taxon>
        <taxon>Lophotrochozoa</taxon>
        <taxon>Annelida</taxon>
        <taxon>Polychaeta</taxon>
        <taxon>Sedentaria</taxon>
        <taxon>Scolecida</taxon>
        <taxon>Capitellidae</taxon>
        <taxon>Capitella</taxon>
    </lineage>
</organism>
<reference evidence="4" key="3">
    <citation type="submission" date="2015-06" db="UniProtKB">
        <authorList>
            <consortium name="EnsemblMetazoa"/>
        </authorList>
    </citation>
    <scope>IDENTIFICATION</scope>
</reference>
<dbReference type="STRING" id="283909.R7UCG9"/>
<evidence type="ECO:0000313" key="4">
    <source>
        <dbReference type="EnsemblMetazoa" id="CapteP225602"/>
    </source>
</evidence>
<accession>R7UCG9</accession>
<dbReference type="PANTHER" id="PTHR46270">
    <property type="entry name" value="ARMADILLO-TYPE FOLD-RELATED"/>
    <property type="match status" value="1"/>
</dbReference>
<dbReference type="PANTHER" id="PTHR46270:SF2">
    <property type="entry name" value="TIR DOMAIN-CONTAINING PROTEIN"/>
    <property type="match status" value="1"/>
</dbReference>
<feature type="compositionally biased region" description="Polar residues" evidence="1">
    <location>
        <begin position="37"/>
        <end position="47"/>
    </location>
</feature>
<proteinExistence type="predicted"/>